<proteinExistence type="predicted"/>
<sequence length="302" mass="34062">MKEDQSVMVAYSISSLAKAQLNELITSGAKLVQTDGSLKKPWMIDGARIPPNASELLPELVSVYKHLLACVVNEKTDVYAYGVLLLEIITARPALDESQQSLVMWACYKPLINAKNLERLLDPHLVDAYDLEQLNDMLERNFVQYINSLLQDSGTDFWGTGRFLAHTEKQVASHMDAVQIFSARMTISLVVVADSFIKGYVEDTSLSQGVLMMLIGDEHGHTRNGNNNSYGHDTALNHFQWGQLDARKNDCFRFFAEVIKFRLKDRVFRLGIFIGKHVRFKHLCRKELQSKIDEAVVGALKG</sequence>
<organism evidence="1 2">
    <name type="scientific">Tanacetum coccineum</name>
    <dbReference type="NCBI Taxonomy" id="301880"/>
    <lineage>
        <taxon>Eukaryota</taxon>
        <taxon>Viridiplantae</taxon>
        <taxon>Streptophyta</taxon>
        <taxon>Embryophyta</taxon>
        <taxon>Tracheophyta</taxon>
        <taxon>Spermatophyta</taxon>
        <taxon>Magnoliopsida</taxon>
        <taxon>eudicotyledons</taxon>
        <taxon>Gunneridae</taxon>
        <taxon>Pentapetalae</taxon>
        <taxon>asterids</taxon>
        <taxon>campanulids</taxon>
        <taxon>Asterales</taxon>
        <taxon>Asteraceae</taxon>
        <taxon>Asteroideae</taxon>
        <taxon>Anthemideae</taxon>
        <taxon>Anthemidinae</taxon>
        <taxon>Tanacetum</taxon>
    </lineage>
</organism>
<dbReference type="InterPro" id="IPR017853">
    <property type="entry name" value="GH"/>
</dbReference>
<evidence type="ECO:0000313" key="2">
    <source>
        <dbReference type="Proteomes" id="UP001151760"/>
    </source>
</evidence>
<dbReference type="PANTHER" id="PTHR47987">
    <property type="entry name" value="OS08G0249100 PROTEIN"/>
    <property type="match status" value="1"/>
</dbReference>
<dbReference type="SUPFAM" id="SSF56112">
    <property type="entry name" value="Protein kinase-like (PK-like)"/>
    <property type="match status" value="1"/>
</dbReference>
<gene>
    <name evidence="1" type="ORF">Tco_0937206</name>
</gene>
<accession>A0ABQ5DDN9</accession>
<name>A0ABQ5DDN9_9ASTR</name>
<dbReference type="Gene3D" id="3.20.20.80">
    <property type="entry name" value="Glycosidases"/>
    <property type="match status" value="1"/>
</dbReference>
<dbReference type="EMBL" id="BQNB010015216">
    <property type="protein sequence ID" value="GJT37341.1"/>
    <property type="molecule type" value="Genomic_DNA"/>
</dbReference>
<dbReference type="PANTHER" id="PTHR47987:SF13">
    <property type="entry name" value="RECEPTOR-LIKE CYTOSOLIC SERINE_THREONINE-PROTEIN KINASE RBK2"/>
    <property type="match status" value="1"/>
</dbReference>
<comment type="caution">
    <text evidence="1">The sequence shown here is derived from an EMBL/GenBank/DDBJ whole genome shotgun (WGS) entry which is preliminary data.</text>
</comment>
<keyword evidence="2" id="KW-1185">Reference proteome</keyword>
<protein>
    <submittedName>
        <fullName evidence="1">Isoamylase 3, chloroplastic isoform X1</fullName>
    </submittedName>
</protein>
<dbReference type="InterPro" id="IPR011009">
    <property type="entry name" value="Kinase-like_dom_sf"/>
</dbReference>
<evidence type="ECO:0000313" key="1">
    <source>
        <dbReference type="EMBL" id="GJT37341.1"/>
    </source>
</evidence>
<dbReference type="InterPro" id="IPR046958">
    <property type="entry name" value="RBK1/2/STUNTED"/>
</dbReference>
<reference evidence="1" key="2">
    <citation type="submission" date="2022-01" db="EMBL/GenBank/DDBJ databases">
        <authorList>
            <person name="Yamashiro T."/>
            <person name="Shiraishi A."/>
            <person name="Satake H."/>
            <person name="Nakayama K."/>
        </authorList>
    </citation>
    <scope>NUCLEOTIDE SEQUENCE</scope>
</reference>
<dbReference type="Gene3D" id="1.10.510.10">
    <property type="entry name" value="Transferase(Phosphotransferase) domain 1"/>
    <property type="match status" value="1"/>
</dbReference>
<dbReference type="SUPFAM" id="SSF51445">
    <property type="entry name" value="(Trans)glycosidases"/>
    <property type="match status" value="1"/>
</dbReference>
<dbReference type="Proteomes" id="UP001151760">
    <property type="component" value="Unassembled WGS sequence"/>
</dbReference>
<reference evidence="1" key="1">
    <citation type="journal article" date="2022" name="Int. J. Mol. Sci.">
        <title>Draft Genome of Tanacetum Coccineum: Genomic Comparison of Closely Related Tanacetum-Family Plants.</title>
        <authorList>
            <person name="Yamashiro T."/>
            <person name="Shiraishi A."/>
            <person name="Nakayama K."/>
            <person name="Satake H."/>
        </authorList>
    </citation>
    <scope>NUCLEOTIDE SEQUENCE</scope>
</reference>